<dbReference type="STRING" id="139825.A0A401GE21"/>
<comment type="caution">
    <text evidence="3">The sequence shown here is derived from an EMBL/GenBank/DDBJ whole genome shotgun (WGS) entry which is preliminary data.</text>
</comment>
<protein>
    <recommendedName>
        <fullName evidence="2">DUF6729 domain-containing protein</fullName>
    </recommendedName>
</protein>
<dbReference type="InParanoid" id="A0A401GE21"/>
<evidence type="ECO:0000259" key="2">
    <source>
        <dbReference type="Pfam" id="PF20499"/>
    </source>
</evidence>
<gene>
    <name evidence="3" type="ORF">SCP_0301350</name>
</gene>
<accession>A0A401GE21</accession>
<dbReference type="GeneID" id="38777337"/>
<feature type="domain" description="DUF6729" evidence="2">
    <location>
        <begin position="288"/>
        <end position="442"/>
    </location>
</feature>
<proteinExistence type="predicted"/>
<evidence type="ECO:0000313" key="3">
    <source>
        <dbReference type="EMBL" id="GBE80420.1"/>
    </source>
</evidence>
<feature type="compositionally biased region" description="Polar residues" evidence="1">
    <location>
        <begin position="51"/>
        <end position="61"/>
    </location>
</feature>
<dbReference type="InterPro" id="IPR046616">
    <property type="entry name" value="DUF6729"/>
</dbReference>
<dbReference type="EMBL" id="BFAD01000003">
    <property type="protein sequence ID" value="GBE80420.1"/>
    <property type="molecule type" value="Genomic_DNA"/>
</dbReference>
<feature type="region of interest" description="Disordered" evidence="1">
    <location>
        <begin position="157"/>
        <end position="176"/>
    </location>
</feature>
<keyword evidence="4" id="KW-1185">Reference proteome</keyword>
<feature type="region of interest" description="Disordered" evidence="1">
    <location>
        <begin position="1"/>
        <end position="71"/>
    </location>
</feature>
<sequence>MHGVMEKKNALSKAKCPVGRPKGSKNKPNAGTKGNLVGRPRKDREAGASLCSEQRSVTGSTAELRECEENSLSRNVRGMRLSDDVRNSQVATQIENIVVIDAAGKNNDEHYTSVQQTMDADMPGDSVSGDDSVSHEQCPRFSLFAGFQLVEDVQPEFSYSVPDDDPASFLPFDSHSEDEAQDNFDDFCEDLRPAPDDEETASGSSDGVVPEDHASASVSTDDMRKQTRIPRSSIPTWLAKLYADTCEQLRNEMRKNVSRRPSCYDTGSFMMGQKAPIFALAKVFQLRPAMFYEPQFFVWLPHLFVKIVCPACKAAGHRRPNGDMITLRLSLWMQSPHHIVDIKYNIYVIGYRYYCGHAECRKAYQSWSPAILQMLPPVLASQFHFHLTYRAGLTDRLTAILRASFQRGLGPHPFTEMIRTFHVCYYERLYIQYLELVKLRLNSTISSLLLLHERFGA</sequence>
<feature type="region of interest" description="Disordered" evidence="1">
    <location>
        <begin position="186"/>
        <end position="227"/>
    </location>
</feature>
<dbReference type="AlphaFoldDB" id="A0A401GE21"/>
<reference evidence="3 4" key="1">
    <citation type="journal article" date="2018" name="Sci. Rep.">
        <title>Genome sequence of the cauliflower mushroom Sparassis crispa (Hanabiratake) and its association with beneficial usage.</title>
        <authorList>
            <person name="Kiyama R."/>
            <person name="Furutani Y."/>
            <person name="Kawaguchi K."/>
            <person name="Nakanishi T."/>
        </authorList>
    </citation>
    <scope>NUCLEOTIDE SEQUENCE [LARGE SCALE GENOMIC DNA]</scope>
</reference>
<organism evidence="3 4">
    <name type="scientific">Sparassis crispa</name>
    <dbReference type="NCBI Taxonomy" id="139825"/>
    <lineage>
        <taxon>Eukaryota</taxon>
        <taxon>Fungi</taxon>
        <taxon>Dikarya</taxon>
        <taxon>Basidiomycota</taxon>
        <taxon>Agaricomycotina</taxon>
        <taxon>Agaricomycetes</taxon>
        <taxon>Polyporales</taxon>
        <taxon>Sparassidaceae</taxon>
        <taxon>Sparassis</taxon>
    </lineage>
</organism>
<dbReference type="RefSeq" id="XP_027611333.1">
    <property type="nucleotide sequence ID" value="XM_027755532.1"/>
</dbReference>
<dbReference type="OrthoDB" id="1920326at2759"/>
<name>A0A401GE21_9APHY</name>
<evidence type="ECO:0000256" key="1">
    <source>
        <dbReference type="SAM" id="MobiDB-lite"/>
    </source>
</evidence>
<dbReference type="Pfam" id="PF20499">
    <property type="entry name" value="DUF6729"/>
    <property type="match status" value="1"/>
</dbReference>
<evidence type="ECO:0000313" key="4">
    <source>
        <dbReference type="Proteomes" id="UP000287166"/>
    </source>
</evidence>
<dbReference type="Proteomes" id="UP000287166">
    <property type="component" value="Unassembled WGS sequence"/>
</dbReference>